<dbReference type="InterPro" id="IPR000595">
    <property type="entry name" value="cNMP-bd_dom"/>
</dbReference>
<sequence length="315" mass="34038">MEHPWVTKNGKQPLRVTHDASARNSVTSADVLASIGDVGNASFSVESFFAQKAATARTFKRGEYLVRQGERGSSEMFYIEEGEVEVVTKRRAAGGGGGAGGGGDEKEEEEDEDDHFDDDIMSMAMMNVAEEETPASEERNARDDERENAAGKREEESKKKKKKKKKKKSRGGGGGGLGFFSCCLGGKNASPATTREPSDSDPKRRDDDAMTIADDVFDDLRVIRSPHSINALIARRGPGDVIGEMSLLTPGPSAPRSASVRAVSETVKCSVISKESLGEINPELLEELRLGATERESELLLGQTRLKLGNYQAPN</sequence>
<evidence type="ECO:0000256" key="1">
    <source>
        <dbReference type="SAM" id="MobiDB-lite"/>
    </source>
</evidence>
<evidence type="ECO:0000313" key="4">
    <source>
        <dbReference type="Proteomes" id="UP000001876"/>
    </source>
</evidence>
<feature type="compositionally biased region" description="Acidic residues" evidence="1">
    <location>
        <begin position="105"/>
        <end position="114"/>
    </location>
</feature>
<evidence type="ECO:0000259" key="2">
    <source>
        <dbReference type="PROSITE" id="PS50042"/>
    </source>
</evidence>
<feature type="region of interest" description="Disordered" evidence="1">
    <location>
        <begin position="89"/>
        <end position="114"/>
    </location>
</feature>
<dbReference type="SUPFAM" id="SSF51206">
    <property type="entry name" value="cAMP-binding domain-like"/>
    <property type="match status" value="1"/>
</dbReference>
<dbReference type="PRINTS" id="PR00103">
    <property type="entry name" value="CAMPKINASE"/>
</dbReference>
<dbReference type="Gene3D" id="2.60.120.10">
    <property type="entry name" value="Jelly Rolls"/>
    <property type="match status" value="2"/>
</dbReference>
<dbReference type="CDD" id="cd00038">
    <property type="entry name" value="CAP_ED"/>
    <property type="match status" value="1"/>
</dbReference>
<feature type="compositionally biased region" description="Gly residues" evidence="1">
    <location>
        <begin position="93"/>
        <end position="102"/>
    </location>
</feature>
<dbReference type="InterPro" id="IPR018490">
    <property type="entry name" value="cNMP-bd_dom_sf"/>
</dbReference>
<evidence type="ECO:0000313" key="3">
    <source>
        <dbReference type="EMBL" id="EEH51934.1"/>
    </source>
</evidence>
<dbReference type="InterPro" id="IPR014710">
    <property type="entry name" value="RmlC-like_jellyroll"/>
</dbReference>
<dbReference type="InterPro" id="IPR018488">
    <property type="entry name" value="cNMP-bd_CS"/>
</dbReference>
<dbReference type="PROSITE" id="PS00889">
    <property type="entry name" value="CNMP_BINDING_2"/>
    <property type="match status" value="1"/>
</dbReference>
<organism evidence="4">
    <name type="scientific">Micromonas pusilla (strain CCMP1545)</name>
    <name type="common">Picoplanktonic green alga</name>
    <dbReference type="NCBI Taxonomy" id="564608"/>
    <lineage>
        <taxon>Eukaryota</taxon>
        <taxon>Viridiplantae</taxon>
        <taxon>Chlorophyta</taxon>
        <taxon>Mamiellophyceae</taxon>
        <taxon>Mamiellales</taxon>
        <taxon>Mamiellaceae</taxon>
        <taxon>Micromonas</taxon>
    </lineage>
</organism>
<dbReference type="RefSeq" id="XP_003063561.1">
    <property type="nucleotide sequence ID" value="XM_003063515.1"/>
</dbReference>
<dbReference type="GeneID" id="9689196"/>
<dbReference type="Proteomes" id="UP000001876">
    <property type="component" value="Unassembled WGS sequence"/>
</dbReference>
<proteinExistence type="predicted"/>
<dbReference type="KEGG" id="mpp:MICPUCDRAFT_65705"/>
<accession>C1N6K4</accession>
<protein>
    <submittedName>
        <fullName evidence="3">Predicted protein</fullName>
    </submittedName>
</protein>
<gene>
    <name evidence="3" type="ORF">MICPUCDRAFT_65705</name>
</gene>
<dbReference type="AlphaFoldDB" id="C1N6K4"/>
<feature type="domain" description="Cyclic nucleotide-binding" evidence="2">
    <location>
        <begin position="220"/>
        <end position="280"/>
    </location>
</feature>
<feature type="compositionally biased region" description="Basic residues" evidence="1">
    <location>
        <begin position="159"/>
        <end position="170"/>
    </location>
</feature>
<feature type="region of interest" description="Disordered" evidence="1">
    <location>
        <begin position="130"/>
        <end position="210"/>
    </location>
</feature>
<feature type="compositionally biased region" description="Basic and acidic residues" evidence="1">
    <location>
        <begin position="136"/>
        <end position="158"/>
    </location>
</feature>
<dbReference type="EMBL" id="GG663749">
    <property type="protein sequence ID" value="EEH51934.1"/>
    <property type="molecule type" value="Genomic_DNA"/>
</dbReference>
<keyword evidence="4" id="KW-1185">Reference proteome</keyword>
<reference evidence="3 4" key="1">
    <citation type="journal article" date="2009" name="Science">
        <title>Green evolution and dynamic adaptations revealed by genomes of the marine picoeukaryotes Micromonas.</title>
        <authorList>
            <person name="Worden A.Z."/>
            <person name="Lee J.H."/>
            <person name="Mock T."/>
            <person name="Rouze P."/>
            <person name="Simmons M.P."/>
            <person name="Aerts A.L."/>
            <person name="Allen A.E."/>
            <person name="Cuvelier M.L."/>
            <person name="Derelle E."/>
            <person name="Everett M.V."/>
            <person name="Foulon E."/>
            <person name="Grimwood J."/>
            <person name="Gundlach H."/>
            <person name="Henrissat B."/>
            <person name="Napoli C."/>
            <person name="McDonald S.M."/>
            <person name="Parker M.S."/>
            <person name="Rombauts S."/>
            <person name="Salamov A."/>
            <person name="Von Dassow P."/>
            <person name="Badger J.H."/>
            <person name="Coutinho P.M."/>
            <person name="Demir E."/>
            <person name="Dubchak I."/>
            <person name="Gentemann C."/>
            <person name="Eikrem W."/>
            <person name="Gready J.E."/>
            <person name="John U."/>
            <person name="Lanier W."/>
            <person name="Lindquist E.A."/>
            <person name="Lucas S."/>
            <person name="Mayer K.F."/>
            <person name="Moreau H."/>
            <person name="Not F."/>
            <person name="Otillar R."/>
            <person name="Panaud O."/>
            <person name="Pangilinan J."/>
            <person name="Paulsen I."/>
            <person name="Piegu B."/>
            <person name="Poliakov A."/>
            <person name="Robbens S."/>
            <person name="Schmutz J."/>
            <person name="Toulza E."/>
            <person name="Wyss T."/>
            <person name="Zelensky A."/>
            <person name="Zhou K."/>
            <person name="Armbrust E.V."/>
            <person name="Bhattacharya D."/>
            <person name="Goodenough U.W."/>
            <person name="Van de Peer Y."/>
            <person name="Grigoriev I.V."/>
        </authorList>
    </citation>
    <scope>NUCLEOTIDE SEQUENCE [LARGE SCALE GENOMIC DNA]</scope>
    <source>
        <strain evidence="3 4">CCMP1545</strain>
    </source>
</reference>
<feature type="compositionally biased region" description="Basic and acidic residues" evidence="1">
    <location>
        <begin position="196"/>
        <end position="208"/>
    </location>
</feature>
<dbReference type="PROSITE" id="PS50042">
    <property type="entry name" value="CNMP_BINDING_3"/>
    <property type="match status" value="1"/>
</dbReference>
<name>C1N6K4_MICPC</name>